<keyword evidence="4" id="KW-0233">DNA recombination</keyword>
<dbReference type="GO" id="GO:0003677">
    <property type="term" value="F:DNA binding"/>
    <property type="evidence" value="ECO:0007669"/>
    <property type="project" value="UniProtKB-KW"/>
</dbReference>
<evidence type="ECO:0000256" key="2">
    <source>
        <dbReference type="ARBA" id="ARBA00022908"/>
    </source>
</evidence>
<feature type="domain" description="Tyr recombinase" evidence="5">
    <location>
        <begin position="203"/>
        <end position="379"/>
    </location>
</feature>
<dbReference type="InterPro" id="IPR002104">
    <property type="entry name" value="Integrase_catalytic"/>
</dbReference>
<dbReference type="InterPro" id="IPR004107">
    <property type="entry name" value="Integrase_SAM-like_N"/>
</dbReference>
<dbReference type="RefSeq" id="WP_130153715.1">
    <property type="nucleotide sequence ID" value="NZ_SCFB01000004.1"/>
</dbReference>
<dbReference type="EMBL" id="SCFB01000004">
    <property type="protein sequence ID" value="RZI46617.1"/>
    <property type="molecule type" value="Genomic_DNA"/>
</dbReference>
<dbReference type="SUPFAM" id="SSF56349">
    <property type="entry name" value="DNA breaking-rejoining enzymes"/>
    <property type="match status" value="1"/>
</dbReference>
<dbReference type="InterPro" id="IPR013762">
    <property type="entry name" value="Integrase-like_cat_sf"/>
</dbReference>
<reference evidence="6 7" key="1">
    <citation type="submission" date="2018-10" db="EMBL/GenBank/DDBJ databases">
        <title>An updated phylogeny of the Alphaproteobacteria reveals that the parasitic Rickettsiales and Holosporales have independent origins.</title>
        <authorList>
            <person name="Munoz-Gomez S.A."/>
            <person name="Hess S."/>
            <person name="Burger G."/>
            <person name="Lang B.F."/>
            <person name="Susko E."/>
            <person name="Slamovits C.H."/>
            <person name="Roger A.J."/>
        </authorList>
    </citation>
    <scope>NUCLEOTIDE SEQUENCE [LARGE SCALE GENOMIC DNA]</scope>
    <source>
        <strain evidence="6">HOLO01</strain>
    </source>
</reference>
<dbReference type="Gene3D" id="3.30.160.390">
    <property type="entry name" value="Integrase, DNA-binding domain"/>
    <property type="match status" value="1"/>
</dbReference>
<dbReference type="AlphaFoldDB" id="A0A4V2DZX9"/>
<dbReference type="Pfam" id="PF14659">
    <property type="entry name" value="Phage_int_SAM_3"/>
    <property type="match status" value="1"/>
</dbReference>
<dbReference type="Pfam" id="PF00589">
    <property type="entry name" value="Phage_integrase"/>
    <property type="match status" value="1"/>
</dbReference>
<dbReference type="Pfam" id="PF13356">
    <property type="entry name" value="Arm-DNA-bind_3"/>
    <property type="match status" value="1"/>
</dbReference>
<comment type="caution">
    <text evidence="6">The sequence shown here is derived from an EMBL/GenBank/DDBJ whole genome shotgun (WGS) entry which is preliminary data.</text>
</comment>
<dbReference type="InterPro" id="IPR010998">
    <property type="entry name" value="Integrase_recombinase_N"/>
</dbReference>
<keyword evidence="2" id="KW-0229">DNA integration</keyword>
<comment type="similarity">
    <text evidence="1">Belongs to the 'phage' integrase family.</text>
</comment>
<protein>
    <submittedName>
        <fullName evidence="6">Site-specific integrase</fullName>
    </submittedName>
</protein>
<proteinExistence type="inferred from homology"/>
<dbReference type="CDD" id="cd00796">
    <property type="entry name" value="INT_Rci_Hp1_C"/>
    <property type="match status" value="1"/>
</dbReference>
<evidence type="ECO:0000256" key="1">
    <source>
        <dbReference type="ARBA" id="ARBA00008857"/>
    </source>
</evidence>
<evidence type="ECO:0000313" key="6">
    <source>
        <dbReference type="EMBL" id="RZI46617.1"/>
    </source>
</evidence>
<gene>
    <name evidence="6" type="ORF">EQU50_03250</name>
</gene>
<dbReference type="InterPro" id="IPR050808">
    <property type="entry name" value="Phage_Integrase"/>
</dbReference>
<sequence>MPRLTKAIIDYSSPNEKNYIVWDNEIKGFGCQILKSGTKKTYVFYYWSPLTRKKGYVKIGCHGNITVDFARNAAKKLAATVASGLDPKKEKEEKLVEEKQSILFADFFEIFKTKHILIAYKDKGRNNMGCANLHIHPYFGQKKLDEITSKDIRSFLDSLAHISTTANRCFALLSMAFKKAEDWEYLPPRSNPCTGVNKYKENKKQRFLSDAELKRLEESLIQQHKEQPASYCTVNAIFMILYTGCRVSEILNLKWENVHLDDRYIHLPDTKTGEGARPLNQKAIDLLVSMKRQEGNPYVFYGKVPGQPVVEIKRAWGTILKRAGIKDFRIHDLRHSFASFALKKGVPLVHVSKLLGHRNIATTMRYAHLELEQLKESTNIVNQVFGG</sequence>
<keyword evidence="3" id="KW-0238">DNA-binding</keyword>
<name>A0A4V2DZX9_9PROT</name>
<evidence type="ECO:0000259" key="5">
    <source>
        <dbReference type="PROSITE" id="PS51898"/>
    </source>
</evidence>
<dbReference type="InterPro" id="IPR025166">
    <property type="entry name" value="Integrase_DNA_bind_dom"/>
</dbReference>
<keyword evidence="7" id="KW-1185">Reference proteome</keyword>
<dbReference type="PANTHER" id="PTHR30629">
    <property type="entry name" value="PROPHAGE INTEGRASE"/>
    <property type="match status" value="1"/>
</dbReference>
<organism evidence="6 7">
    <name type="scientific">Candidatus Finniella inopinata</name>
    <dbReference type="NCBI Taxonomy" id="1696036"/>
    <lineage>
        <taxon>Bacteria</taxon>
        <taxon>Pseudomonadati</taxon>
        <taxon>Pseudomonadota</taxon>
        <taxon>Alphaproteobacteria</taxon>
        <taxon>Holosporales</taxon>
        <taxon>Candidatus Paracaedibacteraceae</taxon>
        <taxon>Candidatus Finniella</taxon>
    </lineage>
</organism>
<dbReference type="InterPro" id="IPR038488">
    <property type="entry name" value="Integrase_DNA-bd_sf"/>
</dbReference>
<evidence type="ECO:0000313" key="7">
    <source>
        <dbReference type="Proteomes" id="UP000293550"/>
    </source>
</evidence>
<dbReference type="PANTHER" id="PTHR30629:SF2">
    <property type="entry name" value="PROPHAGE INTEGRASE INTS-RELATED"/>
    <property type="match status" value="1"/>
</dbReference>
<dbReference type="PROSITE" id="PS51898">
    <property type="entry name" value="TYR_RECOMBINASE"/>
    <property type="match status" value="1"/>
</dbReference>
<dbReference type="Gene3D" id="1.10.150.130">
    <property type="match status" value="1"/>
</dbReference>
<evidence type="ECO:0000256" key="3">
    <source>
        <dbReference type="ARBA" id="ARBA00023125"/>
    </source>
</evidence>
<dbReference type="Proteomes" id="UP000293550">
    <property type="component" value="Unassembled WGS sequence"/>
</dbReference>
<dbReference type="Gene3D" id="1.10.443.10">
    <property type="entry name" value="Intergrase catalytic core"/>
    <property type="match status" value="1"/>
</dbReference>
<accession>A0A4V2DZX9</accession>
<dbReference type="GO" id="GO:0015074">
    <property type="term" value="P:DNA integration"/>
    <property type="evidence" value="ECO:0007669"/>
    <property type="project" value="UniProtKB-KW"/>
</dbReference>
<dbReference type="OrthoDB" id="7615137at2"/>
<dbReference type="GO" id="GO:0006310">
    <property type="term" value="P:DNA recombination"/>
    <property type="evidence" value="ECO:0007669"/>
    <property type="project" value="UniProtKB-KW"/>
</dbReference>
<evidence type="ECO:0000256" key="4">
    <source>
        <dbReference type="ARBA" id="ARBA00023172"/>
    </source>
</evidence>
<dbReference type="InterPro" id="IPR011010">
    <property type="entry name" value="DNA_brk_join_enz"/>
</dbReference>